<dbReference type="Proteomes" id="UP000586976">
    <property type="component" value="Unassembled WGS sequence"/>
</dbReference>
<reference evidence="1 2" key="1">
    <citation type="submission" date="2020-07" db="EMBL/GenBank/DDBJ databases">
        <title>Streptomyces isolated from Indian soil.</title>
        <authorList>
            <person name="Mandal S."/>
            <person name="Maiti P.K."/>
        </authorList>
    </citation>
    <scope>NUCLEOTIDE SEQUENCE [LARGE SCALE GENOMIC DNA]</scope>
    <source>
        <strain evidence="1 2">PSKA54</strain>
    </source>
</reference>
<dbReference type="InterPro" id="IPR045779">
    <property type="entry name" value="DUF6205"/>
</dbReference>
<organism evidence="1 2">
    <name type="scientific">Streptomyces himalayensis subsp. aureolus</name>
    <dbReference type="NCBI Taxonomy" id="2758039"/>
    <lineage>
        <taxon>Bacteria</taxon>
        <taxon>Bacillati</taxon>
        <taxon>Actinomycetota</taxon>
        <taxon>Actinomycetes</taxon>
        <taxon>Kitasatosporales</taxon>
        <taxon>Streptomycetaceae</taxon>
        <taxon>Streptomyces</taxon>
        <taxon>Streptomyces himalayensis</taxon>
    </lineage>
</organism>
<protein>
    <submittedName>
        <fullName evidence="1">Uncharacterized protein</fullName>
    </submittedName>
</protein>
<evidence type="ECO:0000313" key="2">
    <source>
        <dbReference type="Proteomes" id="UP000586976"/>
    </source>
</evidence>
<dbReference type="RefSeq" id="WP_181867400.1">
    <property type="nucleotide sequence ID" value="NZ_JACEQY010000049.1"/>
</dbReference>
<comment type="caution">
    <text evidence="1">The sequence shown here is derived from an EMBL/GenBank/DDBJ whole genome shotgun (WGS) entry which is preliminary data.</text>
</comment>
<gene>
    <name evidence="1" type="ORF">H1V43_32405</name>
</gene>
<dbReference type="AlphaFoldDB" id="A0A7W2HJC5"/>
<proteinExistence type="predicted"/>
<keyword evidence="2" id="KW-1185">Reference proteome</keyword>
<name>A0A7W2HJC5_9ACTN</name>
<sequence length="136" mass="15404">MGYITRVTGEFGITPPLTWTEIKSSPFEPVGRGAYCAIDIDLALRVEETSVDTEEGTLVRRTASALVMPYIDEYRARDLIEQVQRCLDLFPGHTFTGRLECEGEENTDLWRVVIRDGRAVRIEPRIVWPDEEATSA</sequence>
<accession>A0A7W2HJC5</accession>
<evidence type="ECO:0000313" key="1">
    <source>
        <dbReference type="EMBL" id="MBA4865966.1"/>
    </source>
</evidence>
<dbReference type="EMBL" id="JACEQY010000049">
    <property type="protein sequence ID" value="MBA4865966.1"/>
    <property type="molecule type" value="Genomic_DNA"/>
</dbReference>
<dbReference type="Pfam" id="PF19708">
    <property type="entry name" value="DUF6205"/>
    <property type="match status" value="1"/>
</dbReference>